<sequence length="149" mass="16051">MSIIVEAKVLDSRVPAIVDTGSTISIIPVGILAKAQKASYDVDSLEVLSDDSIIPVFDASRNHIAFVGANKIAVVLEERNKVEVAFHIADDNEADILLGTNTLGKLGVQVVLPPQEQTLHAEAQEEVVVARRMYIPPYGKVGFSMSRGK</sequence>
<accession>A0A0N4W1L1</accession>
<gene>
    <name evidence="1" type="ORF">HPLM_LOCUS3530</name>
</gene>
<keyword evidence="2" id="KW-1185">Reference proteome</keyword>
<dbReference type="InterPro" id="IPR001969">
    <property type="entry name" value="Aspartic_peptidase_AS"/>
</dbReference>
<dbReference type="OrthoDB" id="5826524at2759"/>
<dbReference type="AlphaFoldDB" id="A0A0N4W1L1"/>
<evidence type="ECO:0000313" key="2">
    <source>
        <dbReference type="Proteomes" id="UP000268014"/>
    </source>
</evidence>
<protein>
    <submittedName>
        <fullName evidence="3">Peptidase A2 domain-containing protein</fullName>
    </submittedName>
</protein>
<name>A0A0N4W1L1_HAEPC</name>
<dbReference type="GO" id="GO:0006508">
    <property type="term" value="P:proteolysis"/>
    <property type="evidence" value="ECO:0007669"/>
    <property type="project" value="InterPro"/>
</dbReference>
<dbReference type="WBParaSite" id="HPLM_0000353801-mRNA-1">
    <property type="protein sequence ID" value="HPLM_0000353801-mRNA-1"/>
    <property type="gene ID" value="HPLM_0000353801"/>
</dbReference>
<organism evidence="3">
    <name type="scientific">Haemonchus placei</name>
    <name type="common">Barber's pole worm</name>
    <dbReference type="NCBI Taxonomy" id="6290"/>
    <lineage>
        <taxon>Eukaryota</taxon>
        <taxon>Metazoa</taxon>
        <taxon>Ecdysozoa</taxon>
        <taxon>Nematoda</taxon>
        <taxon>Chromadorea</taxon>
        <taxon>Rhabditida</taxon>
        <taxon>Rhabditina</taxon>
        <taxon>Rhabditomorpha</taxon>
        <taxon>Strongyloidea</taxon>
        <taxon>Trichostrongylidae</taxon>
        <taxon>Haemonchus</taxon>
    </lineage>
</organism>
<dbReference type="PROSITE" id="PS00141">
    <property type="entry name" value="ASP_PROTEASE"/>
    <property type="match status" value="1"/>
</dbReference>
<reference evidence="1 2" key="2">
    <citation type="submission" date="2018-11" db="EMBL/GenBank/DDBJ databases">
        <authorList>
            <consortium name="Pathogen Informatics"/>
        </authorList>
    </citation>
    <scope>NUCLEOTIDE SEQUENCE [LARGE SCALE GENOMIC DNA]</scope>
    <source>
        <strain evidence="1 2">MHpl1</strain>
    </source>
</reference>
<reference evidence="3" key="1">
    <citation type="submission" date="2017-02" db="UniProtKB">
        <authorList>
            <consortium name="WormBaseParasite"/>
        </authorList>
    </citation>
    <scope>IDENTIFICATION</scope>
</reference>
<dbReference type="STRING" id="6290.A0A0N4W1L1"/>
<evidence type="ECO:0000313" key="3">
    <source>
        <dbReference type="WBParaSite" id="HPLM_0000353801-mRNA-1"/>
    </source>
</evidence>
<proteinExistence type="predicted"/>
<dbReference type="GO" id="GO:0004190">
    <property type="term" value="F:aspartic-type endopeptidase activity"/>
    <property type="evidence" value="ECO:0007669"/>
    <property type="project" value="InterPro"/>
</dbReference>
<dbReference type="InterPro" id="IPR021109">
    <property type="entry name" value="Peptidase_aspartic_dom_sf"/>
</dbReference>
<dbReference type="Gene3D" id="2.40.70.10">
    <property type="entry name" value="Acid Proteases"/>
    <property type="match status" value="1"/>
</dbReference>
<dbReference type="EMBL" id="UZAF01016125">
    <property type="protein sequence ID" value="VDO21101.1"/>
    <property type="molecule type" value="Genomic_DNA"/>
</dbReference>
<dbReference type="Proteomes" id="UP000268014">
    <property type="component" value="Unassembled WGS sequence"/>
</dbReference>
<dbReference type="OMA" id="MVPVCDA"/>
<dbReference type="SUPFAM" id="SSF50630">
    <property type="entry name" value="Acid proteases"/>
    <property type="match status" value="1"/>
</dbReference>
<evidence type="ECO:0000313" key="1">
    <source>
        <dbReference type="EMBL" id="VDO21101.1"/>
    </source>
</evidence>